<evidence type="ECO:0000256" key="2">
    <source>
        <dbReference type="SAM" id="Phobius"/>
    </source>
</evidence>
<dbReference type="AlphaFoldDB" id="A0A8H6CML5"/>
<keyword evidence="4" id="KW-1185">Reference proteome</keyword>
<feature type="region of interest" description="Disordered" evidence="1">
    <location>
        <begin position="185"/>
        <end position="206"/>
    </location>
</feature>
<keyword evidence="2" id="KW-1133">Transmembrane helix</keyword>
<keyword evidence="2" id="KW-0472">Membrane</keyword>
<name>A0A8H6CML5_9LECA</name>
<keyword evidence="2" id="KW-0812">Transmembrane</keyword>
<evidence type="ECO:0000256" key="1">
    <source>
        <dbReference type="SAM" id="MobiDB-lite"/>
    </source>
</evidence>
<protein>
    <submittedName>
        <fullName evidence="3">Uncharacterized protein</fullName>
    </submittedName>
</protein>
<sequence length="269" mass="29854">MACTEILEKMTAVHCGDPKDIAAAHVHDNRDDAFSCGRQRVEYLLKQADQYDRHDFLLNTSANVNLAKNAIRETFKVKSTRILDHETYKTGFFVFASMPCKCGLRLFDAIFAFILGLAIYQGFVWTRNLDTDAGKINSRNIFIAYIVSTGYCELFFSFAGVIKTIEDLLLQDRFRARLHRSVKHTRDHVARHRDGEGPPQLEEGASANNAAAPIESIHTASQSQNTADRSSSSGIVAALEAAAKAHILSAEADRRVASEYAKLSEPQEG</sequence>
<dbReference type="Proteomes" id="UP000593566">
    <property type="component" value="Unassembled WGS sequence"/>
</dbReference>
<evidence type="ECO:0000313" key="4">
    <source>
        <dbReference type="Proteomes" id="UP000593566"/>
    </source>
</evidence>
<comment type="caution">
    <text evidence="3">The sequence shown here is derived from an EMBL/GenBank/DDBJ whole genome shotgun (WGS) entry which is preliminary data.</text>
</comment>
<reference evidence="3 4" key="1">
    <citation type="journal article" date="2020" name="Genomics">
        <title>Complete, high-quality genomes from long-read metagenomic sequencing of two wolf lichen thalli reveals enigmatic genome architecture.</title>
        <authorList>
            <person name="McKenzie S.K."/>
            <person name="Walston R.F."/>
            <person name="Allen J.L."/>
        </authorList>
    </citation>
    <scope>NUCLEOTIDE SEQUENCE [LARGE SCALE GENOMIC DNA]</scope>
    <source>
        <strain evidence="3">WasteWater1</strain>
    </source>
</reference>
<accession>A0A8H6CML5</accession>
<feature type="transmembrane region" description="Helical" evidence="2">
    <location>
        <begin position="143"/>
        <end position="165"/>
    </location>
</feature>
<feature type="transmembrane region" description="Helical" evidence="2">
    <location>
        <begin position="106"/>
        <end position="123"/>
    </location>
</feature>
<gene>
    <name evidence="3" type="ORF">HO133_009888</name>
</gene>
<dbReference type="EMBL" id="JACCJB010000007">
    <property type="protein sequence ID" value="KAF6225886.1"/>
    <property type="molecule type" value="Genomic_DNA"/>
</dbReference>
<proteinExistence type="predicted"/>
<evidence type="ECO:0000313" key="3">
    <source>
        <dbReference type="EMBL" id="KAF6225886.1"/>
    </source>
</evidence>
<dbReference type="GeneID" id="59338283"/>
<dbReference type="RefSeq" id="XP_037154595.1">
    <property type="nucleotide sequence ID" value="XM_037300747.1"/>
</dbReference>
<organism evidence="3 4">
    <name type="scientific">Letharia lupina</name>
    <dbReference type="NCBI Taxonomy" id="560253"/>
    <lineage>
        <taxon>Eukaryota</taxon>
        <taxon>Fungi</taxon>
        <taxon>Dikarya</taxon>
        <taxon>Ascomycota</taxon>
        <taxon>Pezizomycotina</taxon>
        <taxon>Lecanoromycetes</taxon>
        <taxon>OSLEUM clade</taxon>
        <taxon>Lecanoromycetidae</taxon>
        <taxon>Lecanorales</taxon>
        <taxon>Lecanorineae</taxon>
        <taxon>Parmeliaceae</taxon>
        <taxon>Letharia</taxon>
    </lineage>
</organism>